<proteinExistence type="predicted"/>
<dbReference type="EMBL" id="JBHUMQ010000026">
    <property type="protein sequence ID" value="MFD2694268.1"/>
    <property type="molecule type" value="Genomic_DNA"/>
</dbReference>
<gene>
    <name evidence="1" type="ORF">ACFSUE_11610</name>
</gene>
<comment type="caution">
    <text evidence="1">The sequence shown here is derived from an EMBL/GenBank/DDBJ whole genome shotgun (WGS) entry which is preliminary data.</text>
</comment>
<protein>
    <submittedName>
        <fullName evidence="1">Uncharacterized protein</fullName>
    </submittedName>
</protein>
<dbReference type="Proteomes" id="UP001597399">
    <property type="component" value="Unassembled WGS sequence"/>
</dbReference>
<name>A0ABW5S4B3_9BACL</name>
<keyword evidence="2" id="KW-1185">Reference proteome</keyword>
<evidence type="ECO:0000313" key="2">
    <source>
        <dbReference type="Proteomes" id="UP001597399"/>
    </source>
</evidence>
<accession>A0ABW5S4B3</accession>
<reference evidence="2" key="1">
    <citation type="journal article" date="2019" name="Int. J. Syst. Evol. Microbiol.">
        <title>The Global Catalogue of Microorganisms (GCM) 10K type strain sequencing project: providing services to taxonomists for standard genome sequencing and annotation.</title>
        <authorList>
            <consortium name="The Broad Institute Genomics Platform"/>
            <consortium name="The Broad Institute Genome Sequencing Center for Infectious Disease"/>
            <person name="Wu L."/>
            <person name="Ma J."/>
        </authorList>
    </citation>
    <scope>NUCLEOTIDE SEQUENCE [LARGE SCALE GENOMIC DNA]</scope>
    <source>
        <strain evidence="2">TISTR 2466</strain>
    </source>
</reference>
<evidence type="ECO:0000313" key="1">
    <source>
        <dbReference type="EMBL" id="MFD2694268.1"/>
    </source>
</evidence>
<organism evidence="1 2">
    <name type="scientific">Sporolactobacillus shoreicorticis</name>
    <dbReference type="NCBI Taxonomy" id="1923877"/>
    <lineage>
        <taxon>Bacteria</taxon>
        <taxon>Bacillati</taxon>
        <taxon>Bacillota</taxon>
        <taxon>Bacilli</taxon>
        <taxon>Bacillales</taxon>
        <taxon>Sporolactobacillaceae</taxon>
        <taxon>Sporolactobacillus</taxon>
    </lineage>
</organism>
<sequence length="42" mass="4614">MAIRVTKKAGIQTEFTDTVTITKIDTAEISEVYGIIALFILV</sequence>
<dbReference type="RefSeq" id="WP_290446236.1">
    <property type="nucleotide sequence ID" value="NZ_JAMXWM010000001.1"/>
</dbReference>